<organism evidence="2 3">
    <name type="scientific">Prunus dulcis</name>
    <name type="common">Almond</name>
    <name type="synonym">Amygdalus dulcis</name>
    <dbReference type="NCBI Taxonomy" id="3755"/>
    <lineage>
        <taxon>Eukaryota</taxon>
        <taxon>Viridiplantae</taxon>
        <taxon>Streptophyta</taxon>
        <taxon>Embryophyta</taxon>
        <taxon>Tracheophyta</taxon>
        <taxon>Spermatophyta</taxon>
        <taxon>Magnoliopsida</taxon>
        <taxon>eudicotyledons</taxon>
        <taxon>Gunneridae</taxon>
        <taxon>Pentapetalae</taxon>
        <taxon>rosids</taxon>
        <taxon>fabids</taxon>
        <taxon>Rosales</taxon>
        <taxon>Rosaceae</taxon>
        <taxon>Amygdaloideae</taxon>
        <taxon>Amygdaleae</taxon>
        <taxon>Prunus</taxon>
    </lineage>
</organism>
<accession>A0A5E4EV59</accession>
<dbReference type="InParanoid" id="A0A5E4EV59"/>
<evidence type="ECO:0000313" key="4">
    <source>
        <dbReference type="Proteomes" id="UP001054821"/>
    </source>
</evidence>
<evidence type="ECO:0000313" key="3">
    <source>
        <dbReference type="Proteomes" id="UP000327085"/>
    </source>
</evidence>
<sequence>MAMDDSNAELAIGCFVSIKTTLSDEFQGQVITFIYIKTTSLVICRHMVEVRLEFPVCQFECPPIGLSPCKCPKFSSFLRVNEGWRRWWRDWPAKVAGRRQLEALADDVNVGSGRTVAMMVGHRWISGYVA</sequence>
<name>A0A5E4EV59_PRUDU</name>
<reference evidence="3" key="2">
    <citation type="journal article" date="2020" name="Plant J.">
        <title>Transposons played a major role in the diversification between the closely related almond and peach genomes: results from the almond genome sequence.</title>
        <authorList>
            <person name="Alioto T."/>
            <person name="Alexiou K.G."/>
            <person name="Bardil A."/>
            <person name="Barteri F."/>
            <person name="Castanera R."/>
            <person name="Cruz F."/>
            <person name="Dhingra A."/>
            <person name="Duval H."/>
            <person name="Fernandez I Marti A."/>
            <person name="Frias L."/>
            <person name="Galan B."/>
            <person name="Garcia J.L."/>
            <person name="Howad W."/>
            <person name="Gomez-Garrido J."/>
            <person name="Gut M."/>
            <person name="Julca I."/>
            <person name="Morata J."/>
            <person name="Puigdomenech P."/>
            <person name="Ribeca P."/>
            <person name="Rubio Cabetas M.J."/>
            <person name="Vlasova A."/>
            <person name="Wirthensohn M."/>
            <person name="Garcia-Mas J."/>
            <person name="Gabaldon T."/>
            <person name="Casacuberta J.M."/>
            <person name="Arus P."/>
        </authorList>
    </citation>
    <scope>NUCLEOTIDE SEQUENCE [LARGE SCALE GENOMIC DNA]</scope>
    <source>
        <strain evidence="3">cv. Texas</strain>
    </source>
</reference>
<dbReference type="EMBL" id="CABIKO010000031">
    <property type="protein sequence ID" value="VVA18679.1"/>
    <property type="molecule type" value="Genomic_DNA"/>
</dbReference>
<dbReference type="EMBL" id="JAJFAZ020000003">
    <property type="protein sequence ID" value="KAI5337023.1"/>
    <property type="molecule type" value="Genomic_DNA"/>
</dbReference>
<evidence type="ECO:0000313" key="2">
    <source>
        <dbReference type="EMBL" id="VVA18679.1"/>
    </source>
</evidence>
<dbReference type="Proteomes" id="UP001054821">
    <property type="component" value="Chromosome 3"/>
</dbReference>
<proteinExistence type="predicted"/>
<dbReference type="Proteomes" id="UP000327085">
    <property type="component" value="Chromosome 3"/>
</dbReference>
<gene>
    <name evidence="2" type="ORF">ALMOND_2B001119</name>
    <name evidence="1" type="ORF">L3X38_016292</name>
</gene>
<protein>
    <submittedName>
        <fullName evidence="2">PREDICTED: LSM12 homolog</fullName>
    </submittedName>
</protein>
<reference evidence="2" key="1">
    <citation type="submission" date="2019-07" db="EMBL/GenBank/DDBJ databases">
        <authorList>
            <person name="Alioto T."/>
            <person name="Alioto T."/>
            <person name="Gomez Garrido J."/>
        </authorList>
    </citation>
    <scope>NUCLEOTIDE SEQUENCE</scope>
</reference>
<keyword evidence="4" id="KW-1185">Reference proteome</keyword>
<dbReference type="Gramene" id="VVA18679">
    <property type="protein sequence ID" value="VVA18679"/>
    <property type="gene ID" value="Prudul26B001119"/>
</dbReference>
<dbReference type="AlphaFoldDB" id="A0A5E4EV59"/>
<evidence type="ECO:0000313" key="1">
    <source>
        <dbReference type="EMBL" id="KAI5337023.1"/>
    </source>
</evidence>
<reference evidence="1 4" key="3">
    <citation type="journal article" date="2022" name="G3 (Bethesda)">
        <title>Whole-genome sequence and methylome profiling of the almond [Prunus dulcis (Mill.) D.A. Webb] cultivar 'Nonpareil'.</title>
        <authorList>
            <person name="D'Amico-Willman K.M."/>
            <person name="Ouma W.Z."/>
            <person name="Meulia T."/>
            <person name="Sideli G.M."/>
            <person name="Gradziel T.M."/>
            <person name="Fresnedo-Ramirez J."/>
        </authorList>
    </citation>
    <scope>NUCLEOTIDE SEQUENCE [LARGE SCALE GENOMIC DNA]</scope>
    <source>
        <strain evidence="1">Clone GOH B32 T37-40</strain>
    </source>
</reference>